<name>A0A2T7U8Z0_9BURK</name>
<sequence>MSHCVFVIYLNQGACGSLPASDGLWTYSCPHRQQAGSHNHHCMPKDQNIPKDCFQAGKKKRRLRGA</sequence>
<keyword evidence="2" id="KW-1185">Reference proteome</keyword>
<dbReference type="AlphaFoldDB" id="A0A2T7U8Z0"/>
<gene>
    <name evidence="1" type="ORF">H663_018675</name>
</gene>
<accession>A0A2T7U8Z0</accession>
<organism evidence="1 2">
    <name type="scientific">Limnohabitans planktonicus II-D5</name>
    <dbReference type="NCBI Taxonomy" id="1293045"/>
    <lineage>
        <taxon>Bacteria</taxon>
        <taxon>Pseudomonadati</taxon>
        <taxon>Pseudomonadota</taxon>
        <taxon>Betaproteobacteria</taxon>
        <taxon>Burkholderiales</taxon>
        <taxon>Comamonadaceae</taxon>
        <taxon>Limnohabitans</taxon>
    </lineage>
</organism>
<evidence type="ECO:0000313" key="1">
    <source>
        <dbReference type="EMBL" id="PVE41140.1"/>
    </source>
</evidence>
<evidence type="ECO:0000313" key="2">
    <source>
        <dbReference type="Proteomes" id="UP000037507"/>
    </source>
</evidence>
<comment type="caution">
    <text evidence="1">The sequence shown here is derived from an EMBL/GenBank/DDBJ whole genome shotgun (WGS) entry which is preliminary data.</text>
</comment>
<proteinExistence type="predicted"/>
<protein>
    <submittedName>
        <fullName evidence="1">Uncharacterized protein</fullName>
    </submittedName>
</protein>
<dbReference type="EMBL" id="LFYT02000038">
    <property type="protein sequence ID" value="PVE41140.1"/>
    <property type="molecule type" value="Genomic_DNA"/>
</dbReference>
<reference evidence="1" key="1">
    <citation type="submission" date="2017-04" db="EMBL/GenBank/DDBJ databases">
        <title>Unexpected and diverse lifestyles within the genus Limnohabitans.</title>
        <authorList>
            <person name="Kasalicky V."/>
            <person name="Mehrshad M."/>
            <person name="Andrei S.-A."/>
            <person name="Salcher M."/>
            <person name="Kratochvilova H."/>
            <person name="Simek K."/>
            <person name="Ghai R."/>
        </authorList>
    </citation>
    <scope>NUCLEOTIDE SEQUENCE [LARGE SCALE GENOMIC DNA]</scope>
    <source>
        <strain evidence="1">II-D5</strain>
    </source>
</reference>
<dbReference type="Proteomes" id="UP000037507">
    <property type="component" value="Unassembled WGS sequence"/>
</dbReference>